<comment type="caution">
    <text evidence="3">The sequence shown here is derived from an EMBL/GenBank/DDBJ whole genome shotgun (WGS) entry which is preliminary data.</text>
</comment>
<dbReference type="Pfam" id="PF00149">
    <property type="entry name" value="Metallophos"/>
    <property type="match status" value="1"/>
</dbReference>
<feature type="transmembrane region" description="Helical" evidence="1">
    <location>
        <begin position="46"/>
        <end position="64"/>
    </location>
</feature>
<dbReference type="PANTHER" id="PTHR12905">
    <property type="entry name" value="METALLOPHOSPHOESTERASE"/>
    <property type="match status" value="1"/>
</dbReference>
<evidence type="ECO:0000259" key="2">
    <source>
        <dbReference type="Pfam" id="PF00149"/>
    </source>
</evidence>
<keyword evidence="1" id="KW-0472">Membrane</keyword>
<accession>A0AAD9G4C1</accession>
<keyword evidence="1" id="KW-0812">Transmembrane</keyword>
<keyword evidence="1" id="KW-1133">Transmembrane helix</keyword>
<proteinExistence type="predicted"/>
<dbReference type="GO" id="GO:0016787">
    <property type="term" value="F:hydrolase activity"/>
    <property type="evidence" value="ECO:0007669"/>
    <property type="project" value="InterPro"/>
</dbReference>
<reference evidence="3" key="1">
    <citation type="submission" date="2023-08" db="EMBL/GenBank/DDBJ databases">
        <title>Reference Genome Resource for the Citrus Pathogen Phytophthora citrophthora.</title>
        <authorList>
            <person name="Moller H."/>
            <person name="Coetzee B."/>
            <person name="Rose L.J."/>
            <person name="Van Niekerk J.M."/>
        </authorList>
    </citation>
    <scope>NUCLEOTIDE SEQUENCE</scope>
    <source>
        <strain evidence="3">STE-U-9442</strain>
    </source>
</reference>
<dbReference type="Proteomes" id="UP001259832">
    <property type="component" value="Unassembled WGS sequence"/>
</dbReference>
<dbReference type="InterPro" id="IPR029052">
    <property type="entry name" value="Metallo-depent_PP-like"/>
</dbReference>
<feature type="domain" description="Calcineurin-like phosphoesterase" evidence="2">
    <location>
        <begin position="98"/>
        <end position="290"/>
    </location>
</feature>
<evidence type="ECO:0000313" key="3">
    <source>
        <dbReference type="EMBL" id="KAK1931227.1"/>
    </source>
</evidence>
<dbReference type="PANTHER" id="PTHR12905:SF0">
    <property type="entry name" value="CALCINEURIN-LIKE PHOSPHOESTERASE DOMAIN-CONTAINING PROTEIN"/>
    <property type="match status" value="1"/>
</dbReference>
<evidence type="ECO:0000256" key="1">
    <source>
        <dbReference type="SAM" id="Phobius"/>
    </source>
</evidence>
<sequence length="327" mass="36240">MTLTNQVMKLIPHDASPEQIVSCIAYVFALVLLAIIFIISLVFGNFVALVVSSLLLLLGLRWLYRNGVGVLGWTSSWLLNSNVIISSLRSDPQQKGTLRVVCISDTHAKHRNLKNIPDGDILLHCGDFTNRGTHDEIRDFNDWLATLSHKHKIVIAGNHDACMDPVAYDQHWDKAFRHKEYNDPSLSRALLTNCTYLEDRSMVIEGVKIYGSPMTPPIPGRPGAFNVARGSADQQHWAKVPTDVDILVTHGPPHGILDTTFTNLHVGSEALTEMVTRVQPSFHLFGHIHEAYGATRMGKTVFVNAASSTLMAKPRHAPVVFDIPVKC</sequence>
<name>A0AAD9G4C1_9STRA</name>
<dbReference type="SUPFAM" id="SSF56300">
    <property type="entry name" value="Metallo-dependent phosphatases"/>
    <property type="match status" value="1"/>
</dbReference>
<gene>
    <name evidence="3" type="ORF">P3T76_013416</name>
</gene>
<organism evidence="3 4">
    <name type="scientific">Phytophthora citrophthora</name>
    <dbReference type="NCBI Taxonomy" id="4793"/>
    <lineage>
        <taxon>Eukaryota</taxon>
        <taxon>Sar</taxon>
        <taxon>Stramenopiles</taxon>
        <taxon>Oomycota</taxon>
        <taxon>Peronosporomycetes</taxon>
        <taxon>Peronosporales</taxon>
        <taxon>Peronosporaceae</taxon>
        <taxon>Phytophthora</taxon>
    </lineage>
</organism>
<dbReference type="InterPro" id="IPR004843">
    <property type="entry name" value="Calcineurin-like_PHP"/>
</dbReference>
<dbReference type="InterPro" id="IPR051693">
    <property type="entry name" value="UPF0046_metallophosphoest"/>
</dbReference>
<dbReference type="CDD" id="cd07379">
    <property type="entry name" value="MPP_239FB"/>
    <property type="match status" value="1"/>
</dbReference>
<feature type="transmembrane region" description="Helical" evidence="1">
    <location>
        <begin position="20"/>
        <end position="40"/>
    </location>
</feature>
<dbReference type="Gene3D" id="3.60.21.10">
    <property type="match status" value="1"/>
</dbReference>
<dbReference type="EMBL" id="JASMQC010000035">
    <property type="protein sequence ID" value="KAK1931227.1"/>
    <property type="molecule type" value="Genomic_DNA"/>
</dbReference>
<keyword evidence="4" id="KW-1185">Reference proteome</keyword>
<evidence type="ECO:0000313" key="4">
    <source>
        <dbReference type="Proteomes" id="UP001259832"/>
    </source>
</evidence>
<protein>
    <submittedName>
        <fullName evidence="3">Metallophosphoesterase domain-containing protein 1</fullName>
    </submittedName>
</protein>
<dbReference type="AlphaFoldDB" id="A0AAD9G4C1"/>